<reference evidence="2 3" key="1">
    <citation type="journal article" date="2019" name="Nat. Med.">
        <title>A library of human gut bacterial isolates paired with longitudinal multiomics data enables mechanistic microbiome research.</title>
        <authorList>
            <person name="Poyet M."/>
            <person name="Groussin M."/>
            <person name="Gibbons S.M."/>
            <person name="Avila-Pacheco J."/>
            <person name="Jiang X."/>
            <person name="Kearney S.M."/>
            <person name="Perrotta A.R."/>
            <person name="Berdy B."/>
            <person name="Zhao S."/>
            <person name="Lieberman T.D."/>
            <person name="Swanson P.K."/>
            <person name="Smith M."/>
            <person name="Roesemann S."/>
            <person name="Alexander J.E."/>
            <person name="Rich S.A."/>
            <person name="Livny J."/>
            <person name="Vlamakis H."/>
            <person name="Clish C."/>
            <person name="Bullock K."/>
            <person name="Deik A."/>
            <person name="Scott J."/>
            <person name="Pierce K.A."/>
            <person name="Xavier R.J."/>
            <person name="Alm E.J."/>
        </authorList>
    </citation>
    <scope>NUCLEOTIDE SEQUENCE [LARGE SCALE GENOMIC DNA]</scope>
    <source>
        <strain evidence="2 3">BIOML-A1</strain>
    </source>
</reference>
<dbReference type="PROSITE" id="PS51257">
    <property type="entry name" value="PROKAR_LIPOPROTEIN"/>
    <property type="match status" value="1"/>
</dbReference>
<dbReference type="AlphaFoldDB" id="A0A5B3GV97"/>
<dbReference type="Pfam" id="PF16147">
    <property type="entry name" value="DUF4855"/>
    <property type="match status" value="1"/>
</dbReference>
<protein>
    <submittedName>
        <fullName evidence="2">DUF4855 domain-containing protein</fullName>
    </submittedName>
</protein>
<dbReference type="InterPro" id="IPR032329">
    <property type="entry name" value="DUF4855"/>
</dbReference>
<name>A0A5B3GV97_9BACT</name>
<dbReference type="Proteomes" id="UP000322658">
    <property type="component" value="Unassembled WGS sequence"/>
</dbReference>
<evidence type="ECO:0000313" key="2">
    <source>
        <dbReference type="EMBL" id="KAA2377665.1"/>
    </source>
</evidence>
<dbReference type="Gene3D" id="2.60.40.10">
    <property type="entry name" value="Immunoglobulins"/>
    <property type="match status" value="1"/>
</dbReference>
<feature type="signal peptide" evidence="1">
    <location>
        <begin position="1"/>
        <end position="24"/>
    </location>
</feature>
<evidence type="ECO:0000313" key="3">
    <source>
        <dbReference type="Proteomes" id="UP000322658"/>
    </source>
</evidence>
<organism evidence="2 3">
    <name type="scientific">Alistipes shahii</name>
    <dbReference type="NCBI Taxonomy" id="328814"/>
    <lineage>
        <taxon>Bacteria</taxon>
        <taxon>Pseudomonadati</taxon>
        <taxon>Bacteroidota</taxon>
        <taxon>Bacteroidia</taxon>
        <taxon>Bacteroidales</taxon>
        <taxon>Rikenellaceae</taxon>
        <taxon>Alistipes</taxon>
    </lineage>
</organism>
<evidence type="ECO:0000256" key="1">
    <source>
        <dbReference type="SAM" id="SignalP"/>
    </source>
</evidence>
<dbReference type="InterPro" id="IPR024361">
    <property type="entry name" value="BACON"/>
</dbReference>
<dbReference type="EMBL" id="VVXJ01000003">
    <property type="protein sequence ID" value="KAA2377665.1"/>
    <property type="molecule type" value="Genomic_DNA"/>
</dbReference>
<dbReference type="InterPro" id="IPR013783">
    <property type="entry name" value="Ig-like_fold"/>
</dbReference>
<comment type="caution">
    <text evidence="2">The sequence shown here is derived from an EMBL/GenBank/DDBJ whole genome shotgun (WGS) entry which is preliminary data.</text>
</comment>
<keyword evidence="1" id="KW-0732">Signal</keyword>
<sequence length="462" mass="52589">MIPKQIIARSMMFACVLLSACGHSGEENPQPGKPEPEKPVEEENYLTVTTRNGAPVESYEQSFAAFAQTLVVRSNVKWEVSAGNAAAWLHVEATSAATAEVAIEVNTGREVRSGTIVFTTTDPKVRVEIPVRQNFGETIGRAPIRDLMLIYDGYDDGRAFDDKRFAKYAASDDDAPQWLFDGYLFLTAHRGGKSFSGGLNRPASNKQDWEAIVDFYLEDTHSIPALDRAVGALRDQIGGTFHRRKVVIFMPEPQEGQTDWGEIDGKAMDFSNYPDRIAACKWYVDMVVEKFAQHDFRNIQLAGIYWFPEHGGFISTYMKQVAEYIHSKNLDYRWIPYYGAFGHADWKKYGFDYAYYQPNYCFSTTIPRQRLYDACAEALSADMGLEVEFDSNYAFERNVAYIDVYEELGILEKSNLAYYGGTSFEYWKNGITEERAFYERLAKIIAERQKKFTTNKKTPDTL</sequence>
<accession>A0A5B3GV97</accession>
<dbReference type="CDD" id="cd14948">
    <property type="entry name" value="BACON"/>
    <property type="match status" value="1"/>
</dbReference>
<gene>
    <name evidence="2" type="ORF">F2Y07_01915</name>
</gene>
<feature type="chain" id="PRO_5022683619" evidence="1">
    <location>
        <begin position="25"/>
        <end position="462"/>
    </location>
</feature>
<proteinExistence type="predicted"/>
<dbReference type="RefSeq" id="WP_118406968.1">
    <property type="nucleotide sequence ID" value="NZ_CATVWL010000031.1"/>
</dbReference>